<dbReference type="Proteomes" id="UP000179106">
    <property type="component" value="Unassembled WGS sequence"/>
</dbReference>
<gene>
    <name evidence="1" type="ORF">A3B25_02780</name>
</gene>
<protein>
    <submittedName>
        <fullName evidence="1">Uncharacterized protein</fullName>
    </submittedName>
</protein>
<name>A0A1G2GS10_9BACT</name>
<sequence length="91" mass="10440">MGVEHWMICKGRKADTSIKLRIPWRKSGSQNVGAKLHVRKGNSPDHQLRSLNLVLYLTYTINLAERILDRFATREAKRALCTRATSNKEYG</sequence>
<dbReference type="EMBL" id="MHNW01000034">
    <property type="protein sequence ID" value="OGZ53005.1"/>
    <property type="molecule type" value="Genomic_DNA"/>
</dbReference>
<proteinExistence type="predicted"/>
<evidence type="ECO:0000313" key="2">
    <source>
        <dbReference type="Proteomes" id="UP000179106"/>
    </source>
</evidence>
<reference evidence="1 2" key="1">
    <citation type="journal article" date="2016" name="Nat. Commun.">
        <title>Thousands of microbial genomes shed light on interconnected biogeochemical processes in an aquifer system.</title>
        <authorList>
            <person name="Anantharaman K."/>
            <person name="Brown C.T."/>
            <person name="Hug L.A."/>
            <person name="Sharon I."/>
            <person name="Castelle C.J."/>
            <person name="Probst A.J."/>
            <person name="Thomas B.C."/>
            <person name="Singh A."/>
            <person name="Wilkins M.J."/>
            <person name="Karaoz U."/>
            <person name="Brodie E.L."/>
            <person name="Williams K.H."/>
            <person name="Hubbard S.S."/>
            <person name="Banfield J.F."/>
        </authorList>
    </citation>
    <scope>NUCLEOTIDE SEQUENCE [LARGE SCALE GENOMIC DNA]</scope>
</reference>
<evidence type="ECO:0000313" key="1">
    <source>
        <dbReference type="EMBL" id="OGZ53005.1"/>
    </source>
</evidence>
<accession>A0A1G2GS10</accession>
<comment type="caution">
    <text evidence="1">The sequence shown here is derived from an EMBL/GenBank/DDBJ whole genome shotgun (WGS) entry which is preliminary data.</text>
</comment>
<organism evidence="1 2">
    <name type="scientific">Candidatus Ryanbacteria bacterium RIFCSPLOWO2_01_FULL_48_26</name>
    <dbReference type="NCBI Taxonomy" id="1802126"/>
    <lineage>
        <taxon>Bacteria</taxon>
        <taxon>Candidatus Ryaniibacteriota</taxon>
    </lineage>
</organism>
<dbReference type="AlphaFoldDB" id="A0A1G2GS10"/>